<feature type="chain" id="PRO_5003091524" evidence="1">
    <location>
        <begin position="24"/>
        <end position="150"/>
    </location>
</feature>
<dbReference type="Proteomes" id="UP000002247">
    <property type="component" value="Chromosome"/>
</dbReference>
<dbReference type="EMBL" id="CP001958">
    <property type="protein sequence ID" value="ADG99090.1"/>
    <property type="molecule type" value="Genomic_DNA"/>
</dbReference>
<dbReference type="RefSeq" id="WP_013139539.1">
    <property type="nucleotide sequence ID" value="NC_014168.1"/>
</dbReference>
<protein>
    <submittedName>
        <fullName evidence="2">Uncharacterized protein</fullName>
    </submittedName>
</protein>
<dbReference type="HOGENOM" id="CLU_1748377_0_0_11"/>
<keyword evidence="1" id="KW-0732">Signal</keyword>
<dbReference type="KEGG" id="srt:Srot_2656"/>
<evidence type="ECO:0000313" key="3">
    <source>
        <dbReference type="Proteomes" id="UP000002247"/>
    </source>
</evidence>
<feature type="signal peptide" evidence="1">
    <location>
        <begin position="1"/>
        <end position="23"/>
    </location>
</feature>
<sequence length="150" mass="15316">MHISRFFVLALPLLAVCVPVAAAAPEGDDCAVFKGADADLTTLTGAVRTVSDLASDDASAEDKRAAAETTGETLIKAGDLIANVAASVSDSGYRTTASDYSAAIKELGTLIRSVDGDPDEATTHKAQELAKRVDSLSGDYDKAHTAACAG</sequence>
<gene>
    <name evidence="2" type="ordered locus">Srot_2656</name>
</gene>
<proteinExistence type="predicted"/>
<name>D6ZCC1_SEGRD</name>
<reference evidence="2 3" key="1">
    <citation type="journal article" date="2010" name="Stand. Genomic Sci.">
        <title>Complete genome sequence of Segniliparus rotundus type strain (CDC 1076).</title>
        <authorList>
            <person name="Sikorski J."/>
            <person name="Lapidus A."/>
            <person name="Copeland A."/>
            <person name="Misra M."/>
            <person name="Glavina Del Rio T."/>
            <person name="Nolan M."/>
            <person name="Lucas S."/>
            <person name="Chen F."/>
            <person name="Tice H."/>
            <person name="Cheng J.F."/>
            <person name="Jando M."/>
            <person name="Schneider S."/>
            <person name="Bruce D."/>
            <person name="Goodwin L."/>
            <person name="Pitluck S."/>
            <person name="Liolios K."/>
            <person name="Mikhailova N."/>
            <person name="Pati A."/>
            <person name="Ivanova N."/>
            <person name="Mavromatis K."/>
            <person name="Chen A."/>
            <person name="Palaniappan K."/>
            <person name="Chertkov O."/>
            <person name="Land M."/>
            <person name="Hauser L."/>
            <person name="Chang Y.J."/>
            <person name="Jeffries C.D."/>
            <person name="Brettin T."/>
            <person name="Detter J.C."/>
            <person name="Han C."/>
            <person name="Rohde M."/>
            <person name="Goker M."/>
            <person name="Bristow J."/>
            <person name="Eisen J.A."/>
            <person name="Markowitz V."/>
            <person name="Hugenholtz P."/>
            <person name="Kyrpides N.C."/>
            <person name="Klenk H.P."/>
        </authorList>
    </citation>
    <scope>NUCLEOTIDE SEQUENCE [LARGE SCALE GENOMIC DNA]</scope>
    <source>
        <strain evidence="3">ATCC BAA-972 / CDC 1076 / CIP 108378 / DSM 44985 / JCM 13578</strain>
    </source>
</reference>
<organism evidence="2 3">
    <name type="scientific">Segniliparus rotundus (strain ATCC BAA-972 / CDC 1076 / CIP 108378 / DSM 44985 / JCM 13578)</name>
    <dbReference type="NCBI Taxonomy" id="640132"/>
    <lineage>
        <taxon>Bacteria</taxon>
        <taxon>Bacillati</taxon>
        <taxon>Actinomycetota</taxon>
        <taxon>Actinomycetes</taxon>
        <taxon>Mycobacteriales</taxon>
        <taxon>Segniliparaceae</taxon>
        <taxon>Segniliparus</taxon>
    </lineage>
</organism>
<dbReference type="AlphaFoldDB" id="D6ZCC1"/>
<dbReference type="OrthoDB" id="9852060at2"/>
<keyword evidence="3" id="KW-1185">Reference proteome</keyword>
<evidence type="ECO:0000313" key="2">
    <source>
        <dbReference type="EMBL" id="ADG99090.1"/>
    </source>
</evidence>
<evidence type="ECO:0000256" key="1">
    <source>
        <dbReference type="SAM" id="SignalP"/>
    </source>
</evidence>
<dbReference type="STRING" id="640132.Srot_2656"/>
<accession>D6ZCC1</accession>